<evidence type="ECO:0000313" key="2">
    <source>
        <dbReference type="Proteomes" id="UP000831859"/>
    </source>
</evidence>
<sequence length="82" mass="9900">MLIGSIATSFYSNQLYKKYKVQSIINKKIQDAKSNFNNEIYGYWIFKKKNEYIGSINIKIDNKIIEHPFKIDNKLMFRWQED</sequence>
<evidence type="ECO:0000313" key="1">
    <source>
        <dbReference type="EMBL" id="UQS85257.1"/>
    </source>
</evidence>
<dbReference type="RefSeq" id="WP_249511234.1">
    <property type="nucleotide sequence ID" value="NZ_CP093362.1"/>
</dbReference>
<dbReference type="Proteomes" id="UP000831859">
    <property type="component" value="Chromosome"/>
</dbReference>
<name>A0ABY4PIL5_9LACO</name>
<accession>A0ABY4PIL5</accession>
<keyword evidence="2" id="KW-1185">Reference proteome</keyword>
<organism evidence="1 2">
    <name type="scientific">Apilactobacillus apisilvae</name>
    <dbReference type="NCBI Taxonomy" id="2923364"/>
    <lineage>
        <taxon>Bacteria</taxon>
        <taxon>Bacillati</taxon>
        <taxon>Bacillota</taxon>
        <taxon>Bacilli</taxon>
        <taxon>Lactobacillales</taxon>
        <taxon>Lactobacillaceae</taxon>
        <taxon>Apilactobacillus</taxon>
    </lineage>
</organism>
<gene>
    <name evidence="1" type="ORF">MOO46_01325</name>
</gene>
<proteinExistence type="predicted"/>
<dbReference type="EMBL" id="CP093362">
    <property type="protein sequence ID" value="UQS85257.1"/>
    <property type="molecule type" value="Genomic_DNA"/>
</dbReference>
<protein>
    <submittedName>
        <fullName evidence="1">Uncharacterized protein</fullName>
    </submittedName>
</protein>
<reference evidence="1 2" key="1">
    <citation type="journal article" date="2022" name="Int. J. Syst. Evol. Microbiol.">
        <title>Apilactobacillus apisilvae sp. nov., Nicolia spurrieriana gen. nov. sp. nov., Bombilactobacillus folatiphilus sp. nov. and Bombilactobacillus thymidiniphilus sp. nov., four new lactic acid bacterial isolates from stingless bees Tetragonula carbonaria and Austroplebeia australis.</title>
        <authorList>
            <person name="Oliphant S.A."/>
            <person name="Watson-Haigh N.S."/>
            <person name="Sumby K.M."/>
            <person name="Gardner J."/>
            <person name="Groom S."/>
            <person name="Jiranek V."/>
        </authorList>
    </citation>
    <scope>NUCLEOTIDE SEQUENCE [LARGE SCALE GENOMIC DNA]</scope>
    <source>
        <strain evidence="1 2">SG5_A10</strain>
    </source>
</reference>